<accession>I4B9V3</accession>
<evidence type="ECO:0008006" key="3">
    <source>
        <dbReference type="Google" id="ProtNLM"/>
    </source>
</evidence>
<dbReference type="RefSeq" id="WP_014804553.1">
    <property type="nucleotide sequence ID" value="NC_018020.1"/>
</dbReference>
<gene>
    <name evidence="1" type="ordered locus">Turpa_3423</name>
</gene>
<dbReference type="Proteomes" id="UP000006048">
    <property type="component" value="Chromosome"/>
</dbReference>
<sequence length="240" mass="26885">MTYSFKTIILSLSIICFCTKAGVRPQKSSEIGSQELQVPNLIFHVVSTDGVFLREKPEISSKKVALIPFGDKVITGEGYAVTAQIDGNFAKWIPVRWAGKVGYVFDHYLKSDRATLLAGRTFSYGLDCTGKTYSEFTWRLFFLENFQYRIEHISEFNLSCTLKHVSNGSYELTGDKLRLKPQKIDNLFIGSKNCPKQTPIDIVKGYDFVDGGEYLVTKCTGKVAFSKDPGNSQGFVEEGH</sequence>
<name>I4B9V3_TURPD</name>
<proteinExistence type="predicted"/>
<dbReference type="HOGENOM" id="CLU_1155984_0_0_12"/>
<dbReference type="AlphaFoldDB" id="I4B9V3"/>
<dbReference type="OrthoDB" id="337951at2"/>
<evidence type="ECO:0000313" key="1">
    <source>
        <dbReference type="EMBL" id="AFM14060.1"/>
    </source>
</evidence>
<dbReference type="Gene3D" id="2.30.30.40">
    <property type="entry name" value="SH3 Domains"/>
    <property type="match status" value="1"/>
</dbReference>
<protein>
    <recommendedName>
        <fullName evidence="3">SH3 type 3 domain protein</fullName>
    </recommendedName>
</protein>
<dbReference type="STRING" id="869212.Turpa_3423"/>
<evidence type="ECO:0000313" key="2">
    <source>
        <dbReference type="Proteomes" id="UP000006048"/>
    </source>
</evidence>
<dbReference type="KEGG" id="tpx:Turpa_3423"/>
<dbReference type="EMBL" id="CP002959">
    <property type="protein sequence ID" value="AFM14060.1"/>
    <property type="molecule type" value="Genomic_DNA"/>
</dbReference>
<keyword evidence="2" id="KW-1185">Reference proteome</keyword>
<reference evidence="1 2" key="1">
    <citation type="submission" date="2012-06" db="EMBL/GenBank/DDBJ databases">
        <title>The complete chromosome of genome of Turneriella parva DSM 21527.</title>
        <authorList>
            <consortium name="US DOE Joint Genome Institute (JGI-PGF)"/>
            <person name="Lucas S."/>
            <person name="Han J."/>
            <person name="Lapidus A."/>
            <person name="Bruce D."/>
            <person name="Goodwin L."/>
            <person name="Pitluck S."/>
            <person name="Peters L."/>
            <person name="Kyrpides N."/>
            <person name="Mavromatis K."/>
            <person name="Ivanova N."/>
            <person name="Mikhailova N."/>
            <person name="Chertkov O."/>
            <person name="Detter J.C."/>
            <person name="Tapia R."/>
            <person name="Han C."/>
            <person name="Land M."/>
            <person name="Hauser L."/>
            <person name="Markowitz V."/>
            <person name="Cheng J.-F."/>
            <person name="Hugenholtz P."/>
            <person name="Woyke T."/>
            <person name="Wu D."/>
            <person name="Gronow S."/>
            <person name="Wellnitz S."/>
            <person name="Brambilla E."/>
            <person name="Klenk H.-P."/>
            <person name="Eisen J.A."/>
        </authorList>
    </citation>
    <scope>NUCLEOTIDE SEQUENCE [LARGE SCALE GENOMIC DNA]</scope>
    <source>
        <strain evidence="2">ATCC BAA-1111 / DSM 21527 / NCTC 11395 / H</strain>
    </source>
</reference>
<organism evidence="1 2">
    <name type="scientific">Turneriella parva (strain ATCC BAA-1111 / DSM 21527 / NCTC 11395 / H)</name>
    <name type="common">Leptospira parva</name>
    <dbReference type="NCBI Taxonomy" id="869212"/>
    <lineage>
        <taxon>Bacteria</taxon>
        <taxon>Pseudomonadati</taxon>
        <taxon>Spirochaetota</taxon>
        <taxon>Spirochaetia</taxon>
        <taxon>Leptospirales</taxon>
        <taxon>Leptospiraceae</taxon>
        <taxon>Turneriella</taxon>
    </lineage>
</organism>